<proteinExistence type="predicted"/>
<comment type="caution">
    <text evidence="2">The sequence shown here is derived from an EMBL/GenBank/DDBJ whole genome shotgun (WGS) entry which is preliminary data.</text>
</comment>
<gene>
    <name evidence="2" type="ORF">HZY91_05435</name>
</gene>
<keyword evidence="3" id="KW-1185">Reference proteome</keyword>
<evidence type="ECO:0000313" key="2">
    <source>
        <dbReference type="EMBL" id="MBG9986335.1"/>
    </source>
</evidence>
<keyword evidence="1" id="KW-0812">Transmembrane</keyword>
<keyword evidence="1" id="KW-1133">Transmembrane helix</keyword>
<keyword evidence="1" id="KW-0472">Membrane</keyword>
<feature type="transmembrane region" description="Helical" evidence="1">
    <location>
        <begin position="32"/>
        <end position="50"/>
    </location>
</feature>
<feature type="transmembrane region" description="Helical" evidence="1">
    <location>
        <begin position="62"/>
        <end position="85"/>
    </location>
</feature>
<evidence type="ECO:0000256" key="1">
    <source>
        <dbReference type="SAM" id="Phobius"/>
    </source>
</evidence>
<protein>
    <submittedName>
        <fullName evidence="2">Uncharacterized protein</fullName>
    </submittedName>
</protein>
<feature type="transmembrane region" description="Helical" evidence="1">
    <location>
        <begin position="6"/>
        <end position="25"/>
    </location>
</feature>
<reference evidence="2 3" key="1">
    <citation type="submission" date="2020-07" db="EMBL/GenBank/DDBJ databases">
        <title>Facklamia lactis sp. nov., isolated from raw milk.</title>
        <authorList>
            <person name="Doll E.V."/>
            <person name="Huptas C."/>
            <person name="Staib L."/>
            <person name="Wenning M."/>
            <person name="Scherer S."/>
        </authorList>
    </citation>
    <scope>NUCLEOTIDE SEQUENCE [LARGE SCALE GENOMIC DNA]</scope>
    <source>
        <strain evidence="2 3">DSM 111018</strain>
    </source>
</reference>
<name>A0ABS0LQA1_9LACT</name>
<organism evidence="2 3">
    <name type="scientific">Facklamia lactis</name>
    <dbReference type="NCBI Taxonomy" id="2749967"/>
    <lineage>
        <taxon>Bacteria</taxon>
        <taxon>Bacillati</taxon>
        <taxon>Bacillota</taxon>
        <taxon>Bacilli</taxon>
        <taxon>Lactobacillales</taxon>
        <taxon>Aerococcaceae</taxon>
        <taxon>Facklamia</taxon>
    </lineage>
</organism>
<sequence>MGVTTFEWIRLIVLILLMLVGQSLLSSTKNQYIGLVLPILMAGYSFFHVFTDELFSTLDSTIYKLGLIIQAVFPAILLLGLHLFIRKLRSNKQ</sequence>
<dbReference type="Proteomes" id="UP000721415">
    <property type="component" value="Unassembled WGS sequence"/>
</dbReference>
<dbReference type="RefSeq" id="WP_197115232.1">
    <property type="nucleotide sequence ID" value="NZ_JACBXQ010000002.1"/>
</dbReference>
<evidence type="ECO:0000313" key="3">
    <source>
        <dbReference type="Proteomes" id="UP000721415"/>
    </source>
</evidence>
<accession>A0ABS0LQA1</accession>
<dbReference type="EMBL" id="JACBXQ010000002">
    <property type="protein sequence ID" value="MBG9986335.1"/>
    <property type="molecule type" value="Genomic_DNA"/>
</dbReference>